<dbReference type="Gene3D" id="3.90.180.10">
    <property type="entry name" value="Medium-chain alcohol dehydrogenases, catalytic domain"/>
    <property type="match status" value="1"/>
</dbReference>
<name>A0AA38F4R2_TAXCH</name>
<dbReference type="EMBL" id="JAHRHJ020003813">
    <property type="protein sequence ID" value="KAH9287892.1"/>
    <property type="molecule type" value="Genomic_DNA"/>
</dbReference>
<accession>A0AA38F4R2</accession>
<evidence type="ECO:0008006" key="3">
    <source>
        <dbReference type="Google" id="ProtNLM"/>
    </source>
</evidence>
<dbReference type="AlphaFoldDB" id="A0AA38F4R2"/>
<sequence length="83" mass="9290">VQISRFSSYALMDSSLAAKQRLPEGYEFDPSKFEQDTGNLAVYVCGFNDVRLLPYKEQPLGSEDVRVQIKAVGICGSDVHYLK</sequence>
<dbReference type="Proteomes" id="UP000824469">
    <property type="component" value="Unassembled WGS sequence"/>
</dbReference>
<reference evidence="1 2" key="1">
    <citation type="journal article" date="2021" name="Nat. Plants">
        <title>The Taxus genome provides insights into paclitaxel biosynthesis.</title>
        <authorList>
            <person name="Xiong X."/>
            <person name="Gou J."/>
            <person name="Liao Q."/>
            <person name="Li Y."/>
            <person name="Zhou Q."/>
            <person name="Bi G."/>
            <person name="Li C."/>
            <person name="Du R."/>
            <person name="Wang X."/>
            <person name="Sun T."/>
            <person name="Guo L."/>
            <person name="Liang H."/>
            <person name="Lu P."/>
            <person name="Wu Y."/>
            <person name="Zhang Z."/>
            <person name="Ro D.K."/>
            <person name="Shang Y."/>
            <person name="Huang S."/>
            <person name="Yan J."/>
        </authorList>
    </citation>
    <scope>NUCLEOTIDE SEQUENCE [LARGE SCALE GENOMIC DNA]</scope>
    <source>
        <strain evidence="1">Ta-2019</strain>
    </source>
</reference>
<evidence type="ECO:0000313" key="2">
    <source>
        <dbReference type="Proteomes" id="UP000824469"/>
    </source>
</evidence>
<proteinExistence type="predicted"/>
<evidence type="ECO:0000313" key="1">
    <source>
        <dbReference type="EMBL" id="KAH9287892.1"/>
    </source>
</evidence>
<gene>
    <name evidence="1" type="ORF">KI387_032009</name>
</gene>
<keyword evidence="2" id="KW-1185">Reference proteome</keyword>
<feature type="non-terminal residue" evidence="1">
    <location>
        <position position="83"/>
    </location>
</feature>
<organism evidence="1 2">
    <name type="scientific">Taxus chinensis</name>
    <name type="common">Chinese yew</name>
    <name type="synonym">Taxus wallichiana var. chinensis</name>
    <dbReference type="NCBI Taxonomy" id="29808"/>
    <lineage>
        <taxon>Eukaryota</taxon>
        <taxon>Viridiplantae</taxon>
        <taxon>Streptophyta</taxon>
        <taxon>Embryophyta</taxon>
        <taxon>Tracheophyta</taxon>
        <taxon>Spermatophyta</taxon>
        <taxon>Pinopsida</taxon>
        <taxon>Pinidae</taxon>
        <taxon>Conifers II</taxon>
        <taxon>Cupressales</taxon>
        <taxon>Taxaceae</taxon>
        <taxon>Taxus</taxon>
    </lineage>
</organism>
<dbReference type="SUPFAM" id="SSF50129">
    <property type="entry name" value="GroES-like"/>
    <property type="match status" value="1"/>
</dbReference>
<protein>
    <recommendedName>
        <fullName evidence="3">Sorbitol dehydrogenase</fullName>
    </recommendedName>
</protein>
<dbReference type="InterPro" id="IPR011032">
    <property type="entry name" value="GroES-like_sf"/>
</dbReference>
<feature type="non-terminal residue" evidence="1">
    <location>
        <position position="1"/>
    </location>
</feature>
<comment type="caution">
    <text evidence="1">The sequence shown here is derived from an EMBL/GenBank/DDBJ whole genome shotgun (WGS) entry which is preliminary data.</text>
</comment>